<feature type="domain" description="DNA helicase Pif1-like DEAD-box helicase" evidence="2">
    <location>
        <begin position="169"/>
        <end position="251"/>
    </location>
</feature>
<dbReference type="GO" id="GO:0005524">
    <property type="term" value="F:ATP binding"/>
    <property type="evidence" value="ECO:0007669"/>
    <property type="project" value="UniProtKB-KW"/>
</dbReference>
<dbReference type="AlphaFoldDB" id="A0A225WGX6"/>
<dbReference type="InterPro" id="IPR010285">
    <property type="entry name" value="DNA_helicase_pif1-like_DEAD"/>
</dbReference>
<dbReference type="GO" id="GO:0000723">
    <property type="term" value="P:telomere maintenance"/>
    <property type="evidence" value="ECO:0007669"/>
    <property type="project" value="InterPro"/>
</dbReference>
<comment type="caution">
    <text evidence="3">The sequence shown here is derived from an EMBL/GenBank/DDBJ whole genome shotgun (WGS) entry which is preliminary data.</text>
</comment>
<keyword evidence="1" id="KW-0227">DNA damage</keyword>
<evidence type="ECO:0000256" key="1">
    <source>
        <dbReference type="RuleBase" id="RU363044"/>
    </source>
</evidence>
<keyword evidence="1" id="KW-0233">DNA recombination</keyword>
<dbReference type="GO" id="GO:0006281">
    <property type="term" value="P:DNA repair"/>
    <property type="evidence" value="ECO:0007669"/>
    <property type="project" value="UniProtKB-KW"/>
</dbReference>
<keyword evidence="1 3" id="KW-0347">Helicase</keyword>
<keyword evidence="1" id="KW-0547">Nucleotide-binding</keyword>
<reference evidence="4" key="1">
    <citation type="submission" date="2017-03" db="EMBL/GenBank/DDBJ databases">
        <title>Phytopthora megakarya and P. palmivora, two closely related causual agents of cacao black pod achieved similar genome size and gene model numbers by different mechanisms.</title>
        <authorList>
            <person name="Ali S."/>
            <person name="Shao J."/>
            <person name="Larry D.J."/>
            <person name="Kronmiller B."/>
            <person name="Shen D."/>
            <person name="Strem M.D."/>
            <person name="Melnick R.L."/>
            <person name="Guiltinan M.J."/>
            <person name="Tyler B.M."/>
            <person name="Meinhardt L.W."/>
            <person name="Bailey B.A."/>
        </authorList>
    </citation>
    <scope>NUCLEOTIDE SEQUENCE [LARGE SCALE GENOMIC DNA]</scope>
    <source>
        <strain evidence="4">zdho120</strain>
    </source>
</reference>
<dbReference type="GO" id="GO:0043139">
    <property type="term" value="F:5'-3' DNA helicase activity"/>
    <property type="evidence" value="ECO:0007669"/>
    <property type="project" value="UniProtKB-EC"/>
</dbReference>
<keyword evidence="4" id="KW-1185">Reference proteome</keyword>
<sequence length="270" mass="30218">MSEVFARNVEEKDAAGNIYHEDVVRVRVAEYKTLKYSAHYLPSNTKTLDVCGLPDVNTYCDVSTEVDGPATESIVQQELNAYSPTDFEHVTELVGQLNHNQRDVCNQVVRTVEHPVGGGNYISSMARVVLENPFFWSKYLCIFDLSAKKAIANIPHAFFLAKSKGGTDSKTSLTISDEASMMNRGFFEAVDRVVRDIMKNESEPSCREDRRQILPVLKDATRVETIAAYFERSDLAAELAKFSKFMRQTGEGRYPANEDIGEGDTCLPHA</sequence>
<protein>
    <recommendedName>
        <fullName evidence="1">ATP-dependent DNA helicase</fullName>
        <ecNumber evidence="1">5.6.2.3</ecNumber>
    </recommendedName>
</protein>
<comment type="cofactor">
    <cofactor evidence="1">
        <name>Mg(2+)</name>
        <dbReference type="ChEBI" id="CHEBI:18420"/>
    </cofactor>
</comment>
<dbReference type="EC" id="5.6.2.3" evidence="1"/>
<dbReference type="Proteomes" id="UP000198211">
    <property type="component" value="Unassembled WGS sequence"/>
</dbReference>
<keyword evidence="1" id="KW-0067">ATP-binding</keyword>
<name>A0A225WGX6_9STRA</name>
<organism evidence="3 4">
    <name type="scientific">Phytophthora megakarya</name>
    <dbReference type="NCBI Taxonomy" id="4795"/>
    <lineage>
        <taxon>Eukaryota</taxon>
        <taxon>Sar</taxon>
        <taxon>Stramenopiles</taxon>
        <taxon>Oomycota</taxon>
        <taxon>Peronosporomycetes</taxon>
        <taxon>Peronosporales</taxon>
        <taxon>Peronosporaceae</taxon>
        <taxon>Phytophthora</taxon>
    </lineage>
</organism>
<dbReference type="EMBL" id="NBNE01000834">
    <property type="protein sequence ID" value="OWZ16981.1"/>
    <property type="molecule type" value="Genomic_DNA"/>
</dbReference>
<comment type="similarity">
    <text evidence="1">Belongs to the helicase family.</text>
</comment>
<gene>
    <name evidence="3" type="ORF">PHMEG_0009154</name>
</gene>
<dbReference type="Pfam" id="PF05970">
    <property type="entry name" value="PIF1"/>
    <property type="match status" value="1"/>
</dbReference>
<evidence type="ECO:0000313" key="3">
    <source>
        <dbReference type="EMBL" id="OWZ16981.1"/>
    </source>
</evidence>
<proteinExistence type="inferred from homology"/>
<accession>A0A225WGX6</accession>
<dbReference type="OrthoDB" id="1435114at2759"/>
<evidence type="ECO:0000313" key="4">
    <source>
        <dbReference type="Proteomes" id="UP000198211"/>
    </source>
</evidence>
<dbReference type="GO" id="GO:0016887">
    <property type="term" value="F:ATP hydrolysis activity"/>
    <property type="evidence" value="ECO:0007669"/>
    <property type="project" value="RHEA"/>
</dbReference>
<evidence type="ECO:0000259" key="2">
    <source>
        <dbReference type="Pfam" id="PF05970"/>
    </source>
</evidence>
<keyword evidence="1" id="KW-0378">Hydrolase</keyword>
<comment type="catalytic activity">
    <reaction evidence="1">
        <text>ATP + H2O = ADP + phosphate + H(+)</text>
        <dbReference type="Rhea" id="RHEA:13065"/>
        <dbReference type="ChEBI" id="CHEBI:15377"/>
        <dbReference type="ChEBI" id="CHEBI:15378"/>
        <dbReference type="ChEBI" id="CHEBI:30616"/>
        <dbReference type="ChEBI" id="CHEBI:43474"/>
        <dbReference type="ChEBI" id="CHEBI:456216"/>
        <dbReference type="EC" id="5.6.2.3"/>
    </reaction>
</comment>
<dbReference type="PANTHER" id="PTHR10492:SF57">
    <property type="entry name" value="ATP-DEPENDENT DNA HELICASE"/>
    <property type="match status" value="1"/>
</dbReference>
<dbReference type="GO" id="GO:0006310">
    <property type="term" value="P:DNA recombination"/>
    <property type="evidence" value="ECO:0007669"/>
    <property type="project" value="UniProtKB-KW"/>
</dbReference>
<keyword evidence="1" id="KW-0234">DNA repair</keyword>
<dbReference type="PANTHER" id="PTHR10492">
    <property type="match status" value="1"/>
</dbReference>